<name>A0ABS8HPP6_9XANT</name>
<keyword evidence="4" id="KW-1185">Reference proteome</keyword>
<gene>
    <name evidence="3" type="ORF">LL965_22955</name>
</gene>
<reference evidence="3 4" key="1">
    <citation type="submission" date="2021-10" db="EMBL/GenBank/DDBJ databases">
        <title>Genome sequencing of Xanthomonas strains from NCPPB.</title>
        <authorList>
            <person name="Hussein R."/>
            <person name="Harrison J."/>
            <person name="Studholme D.J."/>
            <person name="Vicente J."/>
            <person name="Grant M."/>
        </authorList>
    </citation>
    <scope>NUCLEOTIDE SEQUENCE [LARGE SCALE GENOMIC DNA]</scope>
    <source>
        <strain evidence="3 4">NCPPB 101</strain>
    </source>
</reference>
<dbReference type="SMART" id="SM00155">
    <property type="entry name" value="PLDc"/>
    <property type="match status" value="1"/>
</dbReference>
<dbReference type="Gene3D" id="3.30.870.10">
    <property type="entry name" value="Endonuclease Chain A"/>
    <property type="match status" value="1"/>
</dbReference>
<dbReference type="EMBL" id="JAJGQJ010000180">
    <property type="protein sequence ID" value="MCC4622747.1"/>
    <property type="molecule type" value="Genomic_DNA"/>
</dbReference>
<dbReference type="RefSeq" id="WP_160170348.1">
    <property type="nucleotide sequence ID" value="NZ_CAWLZN010000001.1"/>
</dbReference>
<comment type="caution">
    <text evidence="3">The sequence shown here is derived from an EMBL/GenBank/DDBJ whole genome shotgun (WGS) entry which is preliminary data.</text>
</comment>
<dbReference type="PANTHER" id="PTHR21248:SF11">
    <property type="entry name" value="PLD PHOSPHODIESTERASE DOMAIN-CONTAINING PROTEIN"/>
    <property type="match status" value="1"/>
</dbReference>
<sequence>MSKGFNDERVNNPIAGGTNKSAAPRLSRSVKTKEFLDVRYFKNPMIPDNPVPNGNGTGNGASHAKFMAVDGALVIVGSANMDKTSWHFSGEMNLGFFDAGVTRRIRGSVFDPAWAHSEAV</sequence>
<accession>A0ABS8HPP6</accession>
<organism evidence="3 4">
    <name type="scientific">Xanthomonas cassavae CFBP 4642</name>
    <dbReference type="NCBI Taxonomy" id="1219375"/>
    <lineage>
        <taxon>Bacteria</taxon>
        <taxon>Pseudomonadati</taxon>
        <taxon>Pseudomonadota</taxon>
        <taxon>Gammaproteobacteria</taxon>
        <taxon>Lysobacterales</taxon>
        <taxon>Lysobacteraceae</taxon>
        <taxon>Xanthomonas</taxon>
    </lineage>
</organism>
<proteinExistence type="predicted"/>
<dbReference type="InterPro" id="IPR025202">
    <property type="entry name" value="PLD-like_dom"/>
</dbReference>
<dbReference type="Proteomes" id="UP001199206">
    <property type="component" value="Unassembled WGS sequence"/>
</dbReference>
<dbReference type="SUPFAM" id="SSF56024">
    <property type="entry name" value="Phospholipase D/nuclease"/>
    <property type="match status" value="1"/>
</dbReference>
<protein>
    <submittedName>
        <fullName evidence="3">Phospholipase D-like domain-containing protein</fullName>
    </submittedName>
</protein>
<evidence type="ECO:0000313" key="3">
    <source>
        <dbReference type="EMBL" id="MCC4622747.1"/>
    </source>
</evidence>
<dbReference type="PANTHER" id="PTHR21248">
    <property type="entry name" value="CARDIOLIPIN SYNTHASE"/>
    <property type="match status" value="1"/>
</dbReference>
<evidence type="ECO:0000256" key="1">
    <source>
        <dbReference type="SAM" id="MobiDB-lite"/>
    </source>
</evidence>
<evidence type="ECO:0000259" key="2">
    <source>
        <dbReference type="PROSITE" id="PS50035"/>
    </source>
</evidence>
<evidence type="ECO:0000313" key="4">
    <source>
        <dbReference type="Proteomes" id="UP001199206"/>
    </source>
</evidence>
<dbReference type="Pfam" id="PF13091">
    <property type="entry name" value="PLDc_2"/>
    <property type="match status" value="1"/>
</dbReference>
<feature type="compositionally biased region" description="Basic and acidic residues" evidence="1">
    <location>
        <begin position="1"/>
        <end position="10"/>
    </location>
</feature>
<feature type="domain" description="PLD phosphodiesterase" evidence="2">
    <location>
        <begin position="58"/>
        <end position="85"/>
    </location>
</feature>
<dbReference type="InterPro" id="IPR001736">
    <property type="entry name" value="PLipase_D/transphosphatidylase"/>
</dbReference>
<dbReference type="PROSITE" id="PS50035">
    <property type="entry name" value="PLD"/>
    <property type="match status" value="1"/>
</dbReference>
<feature type="region of interest" description="Disordered" evidence="1">
    <location>
        <begin position="1"/>
        <end position="28"/>
    </location>
</feature>